<organism evidence="3">
    <name type="scientific">Populus alba</name>
    <name type="common">White poplar</name>
    <dbReference type="NCBI Taxonomy" id="43335"/>
    <lineage>
        <taxon>Eukaryota</taxon>
        <taxon>Viridiplantae</taxon>
        <taxon>Streptophyta</taxon>
        <taxon>Embryophyta</taxon>
        <taxon>Tracheophyta</taxon>
        <taxon>Spermatophyta</taxon>
        <taxon>Magnoliopsida</taxon>
        <taxon>eudicotyledons</taxon>
        <taxon>Gunneridae</taxon>
        <taxon>Pentapetalae</taxon>
        <taxon>rosids</taxon>
        <taxon>fabids</taxon>
        <taxon>Malpighiales</taxon>
        <taxon>Salicaceae</taxon>
        <taxon>Saliceae</taxon>
        <taxon>Populus</taxon>
    </lineage>
</organism>
<dbReference type="InterPro" id="IPR002885">
    <property type="entry name" value="PPR_rpt"/>
</dbReference>
<keyword evidence="1" id="KW-0677">Repeat</keyword>
<evidence type="ECO:0000256" key="2">
    <source>
        <dbReference type="PROSITE-ProRule" id="PRU00708"/>
    </source>
</evidence>
<accession>A0A4V6AAZ9</accession>
<proteinExistence type="predicted"/>
<sequence length="173" mass="19474">MTEKDAVSWNSMIAVYAQIGLSIDAFEVFHGMLKDGGDESWRWFNAMSFEYNLEPWVKHYGCMVDLLGRAGYLIEAYNLIKKPGVKHYGCMVDLLGRAGFIIEASNLIKSMQVRRDCIPWGSLLAACRIHKNVELAEISARGLFKLDPSNCGLYVLLASIYADAGRWKDVERG</sequence>
<dbReference type="STRING" id="43335.A0A4V6AAZ9"/>
<evidence type="ECO:0008006" key="4">
    <source>
        <dbReference type="Google" id="ProtNLM"/>
    </source>
</evidence>
<dbReference type="PANTHER" id="PTHR47926:SF500">
    <property type="entry name" value="REPEAT-CONTAINING PROTEIN, PUTATIVE-RELATED"/>
    <property type="match status" value="1"/>
</dbReference>
<dbReference type="GO" id="GO:0009451">
    <property type="term" value="P:RNA modification"/>
    <property type="evidence" value="ECO:0007669"/>
    <property type="project" value="InterPro"/>
</dbReference>
<dbReference type="InterPro" id="IPR011990">
    <property type="entry name" value="TPR-like_helical_dom_sf"/>
</dbReference>
<dbReference type="NCBIfam" id="TIGR00756">
    <property type="entry name" value="PPR"/>
    <property type="match status" value="1"/>
</dbReference>
<gene>
    <name evidence="3" type="ORF">D5086_0000059080</name>
</gene>
<dbReference type="Pfam" id="PF20431">
    <property type="entry name" value="E_motif"/>
    <property type="match status" value="1"/>
</dbReference>
<name>A0A4V6AAZ9_POPAL</name>
<dbReference type="Gene3D" id="1.25.40.10">
    <property type="entry name" value="Tetratricopeptide repeat domain"/>
    <property type="match status" value="2"/>
</dbReference>
<dbReference type="InterPro" id="IPR046848">
    <property type="entry name" value="E_motif"/>
</dbReference>
<protein>
    <recommendedName>
        <fullName evidence="4">Pentatricopeptide repeat-containing protein</fullName>
    </recommendedName>
</protein>
<dbReference type="AlphaFoldDB" id="A0A4V6AAZ9"/>
<dbReference type="EMBL" id="RCHU01000143">
    <property type="protein sequence ID" value="TKS12956.1"/>
    <property type="molecule type" value="Genomic_DNA"/>
</dbReference>
<reference evidence="3" key="1">
    <citation type="submission" date="2018-10" db="EMBL/GenBank/DDBJ databases">
        <title>Population genomic analysis revealed the cold adaptation of white poplar.</title>
        <authorList>
            <person name="Liu Y.-J."/>
        </authorList>
    </citation>
    <scope>NUCLEOTIDE SEQUENCE [LARGE SCALE GENOMIC DNA]</scope>
    <source>
        <strain evidence="3">PAL-ZL1</strain>
    </source>
</reference>
<feature type="repeat" description="PPR" evidence="2">
    <location>
        <begin position="5"/>
        <end position="39"/>
    </location>
</feature>
<dbReference type="InterPro" id="IPR046960">
    <property type="entry name" value="PPR_At4g14850-like_plant"/>
</dbReference>
<dbReference type="Pfam" id="PF01535">
    <property type="entry name" value="PPR"/>
    <property type="match status" value="3"/>
</dbReference>
<dbReference type="PROSITE" id="PS51375">
    <property type="entry name" value="PPR"/>
    <property type="match status" value="1"/>
</dbReference>
<dbReference type="GO" id="GO:0003723">
    <property type="term" value="F:RNA binding"/>
    <property type="evidence" value="ECO:0007669"/>
    <property type="project" value="InterPro"/>
</dbReference>
<evidence type="ECO:0000256" key="1">
    <source>
        <dbReference type="ARBA" id="ARBA00022737"/>
    </source>
</evidence>
<comment type="caution">
    <text evidence="3">The sequence shown here is derived from an EMBL/GenBank/DDBJ whole genome shotgun (WGS) entry which is preliminary data.</text>
</comment>
<evidence type="ECO:0000313" key="3">
    <source>
        <dbReference type="EMBL" id="TKS12956.1"/>
    </source>
</evidence>
<dbReference type="PANTHER" id="PTHR47926">
    <property type="entry name" value="PENTATRICOPEPTIDE REPEAT-CONTAINING PROTEIN"/>
    <property type="match status" value="1"/>
</dbReference>